<feature type="transmembrane region" description="Helical" evidence="1">
    <location>
        <begin position="21"/>
        <end position="40"/>
    </location>
</feature>
<protein>
    <submittedName>
        <fullName evidence="2">Uncharacterized protein</fullName>
    </submittedName>
</protein>
<dbReference type="AlphaFoldDB" id="X0U8S3"/>
<keyword evidence="1" id="KW-1133">Transmembrane helix</keyword>
<proteinExistence type="predicted"/>
<organism evidence="2">
    <name type="scientific">marine sediment metagenome</name>
    <dbReference type="NCBI Taxonomy" id="412755"/>
    <lineage>
        <taxon>unclassified sequences</taxon>
        <taxon>metagenomes</taxon>
        <taxon>ecological metagenomes</taxon>
    </lineage>
</organism>
<evidence type="ECO:0000313" key="2">
    <source>
        <dbReference type="EMBL" id="GAG01935.1"/>
    </source>
</evidence>
<accession>X0U8S3</accession>
<gene>
    <name evidence="2" type="ORF">S01H1_45681</name>
</gene>
<feature type="non-terminal residue" evidence="2">
    <location>
        <position position="42"/>
    </location>
</feature>
<evidence type="ECO:0000256" key="1">
    <source>
        <dbReference type="SAM" id="Phobius"/>
    </source>
</evidence>
<keyword evidence="1" id="KW-0812">Transmembrane</keyword>
<dbReference type="EMBL" id="BARS01029208">
    <property type="protein sequence ID" value="GAG01935.1"/>
    <property type="molecule type" value="Genomic_DNA"/>
</dbReference>
<name>X0U8S3_9ZZZZ</name>
<reference evidence="2" key="1">
    <citation type="journal article" date="2014" name="Front. Microbiol.">
        <title>High frequency of phylogenetically diverse reductive dehalogenase-homologous genes in deep subseafloor sedimentary metagenomes.</title>
        <authorList>
            <person name="Kawai M."/>
            <person name="Futagami T."/>
            <person name="Toyoda A."/>
            <person name="Takaki Y."/>
            <person name="Nishi S."/>
            <person name="Hori S."/>
            <person name="Arai W."/>
            <person name="Tsubouchi T."/>
            <person name="Morono Y."/>
            <person name="Uchiyama I."/>
            <person name="Ito T."/>
            <person name="Fujiyama A."/>
            <person name="Inagaki F."/>
            <person name="Takami H."/>
        </authorList>
    </citation>
    <scope>NUCLEOTIDE SEQUENCE</scope>
    <source>
        <strain evidence="2">Expedition CK06-06</strain>
    </source>
</reference>
<comment type="caution">
    <text evidence="2">The sequence shown here is derived from an EMBL/GenBank/DDBJ whole genome shotgun (WGS) entry which is preliminary data.</text>
</comment>
<sequence>MKAVPKRALSPAMRMSQARAMLSPAPAAGPLTMAMVGLGISC</sequence>
<keyword evidence="1" id="KW-0472">Membrane</keyword>